<keyword evidence="1" id="KW-0812">Transmembrane</keyword>
<accession>W7TUZ8</accession>
<dbReference type="InterPro" id="IPR006747">
    <property type="entry name" value="DUF599"/>
</dbReference>
<keyword evidence="3" id="KW-1185">Reference proteome</keyword>
<organism evidence="2 3">
    <name type="scientific">Nannochloropsis gaditana</name>
    <dbReference type="NCBI Taxonomy" id="72520"/>
    <lineage>
        <taxon>Eukaryota</taxon>
        <taxon>Sar</taxon>
        <taxon>Stramenopiles</taxon>
        <taxon>Ochrophyta</taxon>
        <taxon>Eustigmatophyceae</taxon>
        <taxon>Eustigmatales</taxon>
        <taxon>Monodopsidaceae</taxon>
        <taxon>Nannochloropsis</taxon>
    </lineage>
</organism>
<sequence length="191" mass="21539">MGALLKWEQIFVPVISFLTIFLVHARYFKLWLTPTAWADPHARVDLQSVHNLRTLFVGIRTRWVLENHGRKNMVVQTLRDMIRTCMSSATAAMAFISIFIGLSKSNLLTLNLLGCRPEDGPECNSFDAHLRMIRFGLCIGNFVVIFFNMLLAARFALNTSFMINTKRGWEATLTNADSSRAGSSLLALRTG</sequence>
<evidence type="ECO:0000256" key="1">
    <source>
        <dbReference type="SAM" id="Phobius"/>
    </source>
</evidence>
<dbReference type="AlphaFoldDB" id="W7TUZ8"/>
<dbReference type="Pfam" id="PF04654">
    <property type="entry name" value="DUF599"/>
    <property type="match status" value="1"/>
</dbReference>
<dbReference type="EMBL" id="AZIL01001335">
    <property type="protein sequence ID" value="EWM24149.1"/>
    <property type="molecule type" value="Genomic_DNA"/>
</dbReference>
<protein>
    <submittedName>
        <fullName evidence="2">Uncharacterized protein</fullName>
    </submittedName>
</protein>
<dbReference type="OrthoDB" id="761598at2759"/>
<evidence type="ECO:0000313" key="3">
    <source>
        <dbReference type="Proteomes" id="UP000019335"/>
    </source>
</evidence>
<gene>
    <name evidence="2" type="ORF">Naga_100426g1</name>
</gene>
<name>W7TUZ8_9STRA</name>
<comment type="caution">
    <text evidence="2">The sequence shown here is derived from an EMBL/GenBank/DDBJ whole genome shotgun (WGS) entry which is preliminary data.</text>
</comment>
<keyword evidence="1" id="KW-0472">Membrane</keyword>
<feature type="transmembrane region" description="Helical" evidence="1">
    <location>
        <begin position="81"/>
        <end position="102"/>
    </location>
</feature>
<feature type="transmembrane region" description="Helical" evidence="1">
    <location>
        <begin position="6"/>
        <end position="25"/>
    </location>
</feature>
<dbReference type="Proteomes" id="UP000019335">
    <property type="component" value="Chromosome 14"/>
</dbReference>
<proteinExistence type="predicted"/>
<evidence type="ECO:0000313" key="2">
    <source>
        <dbReference type="EMBL" id="EWM24149.1"/>
    </source>
</evidence>
<keyword evidence="1" id="KW-1133">Transmembrane helix</keyword>
<reference evidence="2 3" key="1">
    <citation type="journal article" date="2014" name="Mol. Plant">
        <title>Chromosome Scale Genome Assembly and Transcriptome Profiling of Nannochloropsis gaditana in Nitrogen Depletion.</title>
        <authorList>
            <person name="Corteggiani Carpinelli E."/>
            <person name="Telatin A."/>
            <person name="Vitulo N."/>
            <person name="Forcato C."/>
            <person name="D'Angelo M."/>
            <person name="Schiavon R."/>
            <person name="Vezzi A."/>
            <person name="Giacometti G.M."/>
            <person name="Morosinotto T."/>
            <person name="Valle G."/>
        </authorList>
    </citation>
    <scope>NUCLEOTIDE SEQUENCE [LARGE SCALE GENOMIC DNA]</scope>
    <source>
        <strain evidence="2 3">B-31</strain>
    </source>
</reference>
<feature type="transmembrane region" description="Helical" evidence="1">
    <location>
        <begin position="132"/>
        <end position="157"/>
    </location>
</feature>